<protein>
    <submittedName>
        <fullName evidence="2">Uncharacterized protein</fullName>
    </submittedName>
</protein>
<dbReference type="EMBL" id="AZIM01000864">
    <property type="protein sequence ID" value="ETE69027.1"/>
    <property type="molecule type" value="Genomic_DNA"/>
</dbReference>
<sequence length="154" mass="16758">MFSHRWIAWGSQRWRCRTHANRSLCAVQQLGAHEGLNATAVPLSGAQDGASSHGAQSDLTPALQYLADTPHPQDHRVSQPQPGSRATGGDGTHHSHQWLVVIGGVEQGRFPDGGRPPWEIEKAMECSQSQLAPDRPIYPPRLQASFLAPSTFPV</sequence>
<accession>V8P579</accession>
<reference evidence="2 3" key="1">
    <citation type="journal article" date="2013" name="Proc. Natl. Acad. Sci. U.S.A.">
        <title>The king cobra genome reveals dynamic gene evolution and adaptation in the snake venom system.</title>
        <authorList>
            <person name="Vonk F.J."/>
            <person name="Casewell N.R."/>
            <person name="Henkel C.V."/>
            <person name="Heimberg A.M."/>
            <person name="Jansen H.J."/>
            <person name="McCleary R.J."/>
            <person name="Kerkkamp H.M."/>
            <person name="Vos R.A."/>
            <person name="Guerreiro I."/>
            <person name="Calvete J.J."/>
            <person name="Wuster W."/>
            <person name="Woods A.E."/>
            <person name="Logan J.M."/>
            <person name="Harrison R.A."/>
            <person name="Castoe T.A."/>
            <person name="de Koning A.P."/>
            <person name="Pollock D.D."/>
            <person name="Yandell M."/>
            <person name="Calderon D."/>
            <person name="Renjifo C."/>
            <person name="Currier R.B."/>
            <person name="Salgado D."/>
            <person name="Pla D."/>
            <person name="Sanz L."/>
            <person name="Hyder A.S."/>
            <person name="Ribeiro J.M."/>
            <person name="Arntzen J.W."/>
            <person name="van den Thillart G.E."/>
            <person name="Boetzer M."/>
            <person name="Pirovano W."/>
            <person name="Dirks R.P."/>
            <person name="Spaink H.P."/>
            <person name="Duboule D."/>
            <person name="McGlinn E."/>
            <person name="Kini R.M."/>
            <person name="Richardson M.K."/>
        </authorList>
    </citation>
    <scope>NUCLEOTIDE SEQUENCE</scope>
    <source>
        <tissue evidence="2">Blood</tissue>
    </source>
</reference>
<proteinExistence type="predicted"/>
<keyword evidence="3" id="KW-1185">Reference proteome</keyword>
<dbReference type="Proteomes" id="UP000018936">
    <property type="component" value="Unassembled WGS sequence"/>
</dbReference>
<evidence type="ECO:0000313" key="2">
    <source>
        <dbReference type="EMBL" id="ETE69027.1"/>
    </source>
</evidence>
<gene>
    <name evidence="2" type="ORF">L345_05186</name>
</gene>
<comment type="caution">
    <text evidence="2">The sequence shown here is derived from an EMBL/GenBank/DDBJ whole genome shotgun (WGS) entry which is preliminary data.</text>
</comment>
<feature type="region of interest" description="Disordered" evidence="1">
    <location>
        <begin position="69"/>
        <end position="94"/>
    </location>
</feature>
<name>V8P579_OPHHA</name>
<feature type="non-terminal residue" evidence="2">
    <location>
        <position position="1"/>
    </location>
</feature>
<evidence type="ECO:0000256" key="1">
    <source>
        <dbReference type="SAM" id="MobiDB-lite"/>
    </source>
</evidence>
<feature type="non-terminal residue" evidence="2">
    <location>
        <position position="154"/>
    </location>
</feature>
<dbReference type="AlphaFoldDB" id="V8P579"/>
<organism evidence="2 3">
    <name type="scientific">Ophiophagus hannah</name>
    <name type="common">King cobra</name>
    <name type="synonym">Naja hannah</name>
    <dbReference type="NCBI Taxonomy" id="8665"/>
    <lineage>
        <taxon>Eukaryota</taxon>
        <taxon>Metazoa</taxon>
        <taxon>Chordata</taxon>
        <taxon>Craniata</taxon>
        <taxon>Vertebrata</taxon>
        <taxon>Euteleostomi</taxon>
        <taxon>Lepidosauria</taxon>
        <taxon>Squamata</taxon>
        <taxon>Bifurcata</taxon>
        <taxon>Unidentata</taxon>
        <taxon>Episquamata</taxon>
        <taxon>Toxicofera</taxon>
        <taxon>Serpentes</taxon>
        <taxon>Colubroidea</taxon>
        <taxon>Elapidae</taxon>
        <taxon>Elapinae</taxon>
        <taxon>Ophiophagus</taxon>
    </lineage>
</organism>
<evidence type="ECO:0000313" key="3">
    <source>
        <dbReference type="Proteomes" id="UP000018936"/>
    </source>
</evidence>